<protein>
    <submittedName>
        <fullName evidence="2">Uncharacterized protein</fullName>
    </submittedName>
</protein>
<gene>
    <name evidence="2" type="ORF">C8J26_3470</name>
</gene>
<organism evidence="2 3">
    <name type="scientific">Sphingomonas aurantiaca</name>
    <dbReference type="NCBI Taxonomy" id="185949"/>
    <lineage>
        <taxon>Bacteria</taxon>
        <taxon>Pseudomonadati</taxon>
        <taxon>Pseudomonadota</taxon>
        <taxon>Alphaproteobacteria</taxon>
        <taxon>Sphingomonadales</taxon>
        <taxon>Sphingomonadaceae</taxon>
        <taxon>Sphingomonas</taxon>
    </lineage>
</organism>
<evidence type="ECO:0000313" key="3">
    <source>
        <dbReference type="Proteomes" id="UP000244189"/>
    </source>
</evidence>
<dbReference type="AlphaFoldDB" id="A0A2T5GH12"/>
<accession>A0A2T5GH12</accession>
<sequence length="97" mass="10821">MSQVESELRPVTDDSGEGIPDRLSWRNAVSVHQIWANQCADKPDAFFYQIYGGAMQFQLVAPAEIAAKIECPAIADQRAYLIDPVANRYHRCVVALL</sequence>
<name>A0A2T5GH12_9SPHN</name>
<reference evidence="2 3" key="1">
    <citation type="submission" date="2018-04" db="EMBL/GenBank/DDBJ databases">
        <title>Genomic Encyclopedia of Type Strains, Phase III (KMG-III): the genomes of soil and plant-associated and newly described type strains.</title>
        <authorList>
            <person name="Whitman W."/>
        </authorList>
    </citation>
    <scope>NUCLEOTIDE SEQUENCE [LARGE SCALE GENOMIC DNA]</scope>
    <source>
        <strain evidence="2 3">MA101b</strain>
    </source>
</reference>
<feature type="compositionally biased region" description="Basic and acidic residues" evidence="1">
    <location>
        <begin position="1"/>
        <end position="12"/>
    </location>
</feature>
<proteinExistence type="predicted"/>
<comment type="caution">
    <text evidence="2">The sequence shown here is derived from an EMBL/GenBank/DDBJ whole genome shotgun (WGS) entry which is preliminary data.</text>
</comment>
<feature type="region of interest" description="Disordered" evidence="1">
    <location>
        <begin position="1"/>
        <end position="20"/>
    </location>
</feature>
<evidence type="ECO:0000313" key="2">
    <source>
        <dbReference type="EMBL" id="PTQ58603.1"/>
    </source>
</evidence>
<dbReference type="Proteomes" id="UP000244189">
    <property type="component" value="Unassembled WGS sequence"/>
</dbReference>
<keyword evidence="3" id="KW-1185">Reference proteome</keyword>
<dbReference type="EMBL" id="QAOG01000007">
    <property type="protein sequence ID" value="PTQ58603.1"/>
    <property type="molecule type" value="Genomic_DNA"/>
</dbReference>
<evidence type="ECO:0000256" key="1">
    <source>
        <dbReference type="SAM" id="MobiDB-lite"/>
    </source>
</evidence>